<protein>
    <recommendedName>
        <fullName evidence="5">ShKT domain-containing protein</fullName>
    </recommendedName>
</protein>
<feature type="domain" description="ShKT" evidence="5">
    <location>
        <begin position="444"/>
        <end position="478"/>
    </location>
</feature>
<dbReference type="Gene3D" id="1.10.10.1940">
    <property type="match status" value="1"/>
</dbReference>
<feature type="domain" description="ShKT" evidence="5">
    <location>
        <begin position="489"/>
        <end position="523"/>
    </location>
</feature>
<dbReference type="InterPro" id="IPR002227">
    <property type="entry name" value="Tyrosinase_Cu-bd"/>
</dbReference>
<feature type="disulfide bond" evidence="2">
    <location>
        <begin position="555"/>
        <end position="589"/>
    </location>
</feature>
<keyword evidence="7" id="KW-1185">Reference proteome</keyword>
<feature type="disulfide bond" evidence="2">
    <location>
        <begin position="444"/>
        <end position="478"/>
    </location>
</feature>
<dbReference type="Proteomes" id="UP000005239">
    <property type="component" value="Unassembled WGS sequence"/>
</dbReference>
<gene>
    <name evidence="6" type="primary">WBGene00107503</name>
</gene>
<dbReference type="InterPro" id="IPR050316">
    <property type="entry name" value="Tyrosinase/Hemocyanin"/>
</dbReference>
<dbReference type="EnsemblMetazoa" id="PPA17949.1">
    <property type="protein sequence ID" value="PPA17949.1"/>
    <property type="gene ID" value="WBGene00107503"/>
</dbReference>
<dbReference type="PANTHER" id="PTHR11474">
    <property type="entry name" value="TYROSINASE FAMILY MEMBER"/>
    <property type="match status" value="1"/>
</dbReference>
<dbReference type="GO" id="GO:0046872">
    <property type="term" value="F:metal ion binding"/>
    <property type="evidence" value="ECO:0007669"/>
    <property type="project" value="UniProtKB-KW"/>
</dbReference>
<reference evidence="6" key="2">
    <citation type="submission" date="2022-06" db="UniProtKB">
        <authorList>
            <consortium name="EnsemblMetazoa"/>
        </authorList>
    </citation>
    <scope>IDENTIFICATION</scope>
    <source>
        <strain evidence="6">PS312</strain>
    </source>
</reference>
<evidence type="ECO:0000259" key="5">
    <source>
        <dbReference type="PROSITE" id="PS51670"/>
    </source>
</evidence>
<dbReference type="GO" id="GO:0004503">
    <property type="term" value="F:tyrosinase activity"/>
    <property type="evidence" value="ECO:0000318"/>
    <property type="project" value="GO_Central"/>
</dbReference>
<evidence type="ECO:0000313" key="6">
    <source>
        <dbReference type="EnsemblMetazoa" id="PPA17949.1"/>
    </source>
</evidence>
<feature type="domain" description="ShKT" evidence="5">
    <location>
        <begin position="599"/>
        <end position="636"/>
    </location>
</feature>
<dbReference type="InterPro" id="IPR008922">
    <property type="entry name" value="Di-copper_centre_dom_sf"/>
</dbReference>
<feature type="region of interest" description="Disordered" evidence="3">
    <location>
        <begin position="684"/>
        <end position="758"/>
    </location>
</feature>
<keyword evidence="2" id="KW-1015">Disulfide bond</keyword>
<name>A0A8R1YHA7_PRIPA</name>
<dbReference type="Pfam" id="PF00264">
    <property type="entry name" value="Tyrosinase"/>
    <property type="match status" value="1"/>
</dbReference>
<feature type="chain" id="PRO_5035890131" description="ShKT domain-containing protein" evidence="4">
    <location>
        <begin position="17"/>
        <end position="1103"/>
    </location>
</feature>
<feature type="compositionally biased region" description="Acidic residues" evidence="3">
    <location>
        <begin position="684"/>
        <end position="693"/>
    </location>
</feature>
<feature type="domain" description="ShKT" evidence="5">
    <location>
        <begin position="555"/>
        <end position="589"/>
    </location>
</feature>
<proteinExistence type="predicted"/>
<comment type="caution">
    <text evidence="2">Lacks conserved residue(s) required for the propagation of feature annotation.</text>
</comment>
<evidence type="ECO:0000256" key="1">
    <source>
        <dbReference type="ARBA" id="ARBA00022723"/>
    </source>
</evidence>
<dbReference type="PROSITE" id="PS00498">
    <property type="entry name" value="TYROSINASE_2"/>
    <property type="match status" value="1"/>
</dbReference>
<feature type="signal peptide" evidence="4">
    <location>
        <begin position="1"/>
        <end position="16"/>
    </location>
</feature>
<keyword evidence="4" id="KW-0732">Signal</keyword>
<sequence>MRLYLLLCLFLPFVLSQDLCADAPTEAAKIVCRQLNKWDANARQASTKKAVALPPGVLSGLAAELAPIAASIYQCLEIGCMCTYLRGTVSNGGCTLSNGQTVRKAVRKEYRVLSDDERDRLHKALNEIKRNGEYASLARIHAEQTRGGAAHSGPAFLPWHREYIKRFELALRQVDPGISLPYWDSTLDGALPRPADSIIFSDEFGGISNAGGDVLSGPFANWRTLEGRGSIRRAVGAQGTCFTEADIGFVMRQTSPEQILAFTAPQRGCPVKTDYNCLEYTHGNVHIFVGGDMFDTETSANDPLFYFHHSFVDMIWELWRQQRQCASAQHFAASILQPFGPFRNNDGLSNAYTDNMYEYAPRPTCPSCSGSKYLFCDNSHGNPRCAAKVRVGGVCTGFSRGEDPCYGGVCQNGKCVASGNVITRPPVTKPPPVVTPPPQVQESCFNENQCCATWAAKGECTRNAAYMRDWCKASCRSCVPRTYTLADDCRDRHINCASWVQSGECSANVAWMTENCRRSCNKCSLSRGQSCGGGGGTTTTTTPRPTQQCDNSEGCFNENQCCPIWGMMGECTRNPSWMACNCRVSCGHCFPQDYYYGGCDDYHPSCSNWARRGECQKNPWMLENCRTSFVNHNNNCIISALEDSRIKDREQEEDGVSHEEDDEDTIYEMNMNIITGGMEEEMMEDGMEEEMEDGREISGDSEMISGRPSFSTPPIRTKRPGKSRRSLAKNSSPSDVRSPLNKSEDCPSPEMELPPDAIECGYPSENMCLTLDLEGALRELEKEFTDVMEDKYITFDFPLRKTSSISMKLAKELLDRSANGTMRIDHLIESIIDKDYENTEILTRAREKDMIKYILFANAQFTNSSIGLFLTFLPIDVFTANDLSQFHIESRAEFQEQHWLLWRIYMQMMRKLEYEVGCPVKCASTVFEFYNLIKDQFESFNEKLTMKKYYIKEVIRYQRDMKNFLNQKDKQLRGSEIRDAVWKCMEAELAEALEKNREMGIVMKEEYDYIADRDDMGKGVYRDGFRSFSLKEKIGVRTHEEEMETNRKFACTPVHILKTLLIDRKKTRKIKFDMSAFPTTMNTVDADHSVIPRPTIDHLADIV</sequence>
<evidence type="ECO:0000256" key="4">
    <source>
        <dbReference type="SAM" id="SignalP"/>
    </source>
</evidence>
<reference evidence="7" key="1">
    <citation type="journal article" date="2008" name="Nat. Genet.">
        <title>The Pristionchus pacificus genome provides a unique perspective on nematode lifestyle and parasitism.</title>
        <authorList>
            <person name="Dieterich C."/>
            <person name="Clifton S.W."/>
            <person name="Schuster L.N."/>
            <person name="Chinwalla A."/>
            <person name="Delehaunty K."/>
            <person name="Dinkelacker I."/>
            <person name="Fulton L."/>
            <person name="Fulton R."/>
            <person name="Godfrey J."/>
            <person name="Minx P."/>
            <person name="Mitreva M."/>
            <person name="Roeseler W."/>
            <person name="Tian H."/>
            <person name="Witte H."/>
            <person name="Yang S.P."/>
            <person name="Wilson R.K."/>
            <person name="Sommer R.J."/>
        </authorList>
    </citation>
    <scope>NUCLEOTIDE SEQUENCE [LARGE SCALE GENOMIC DNA]</scope>
    <source>
        <strain evidence="7">PS312</strain>
    </source>
</reference>
<accession>A0A8R1YHA7</accession>
<dbReference type="Pfam" id="PF01549">
    <property type="entry name" value="ShK"/>
    <property type="match status" value="4"/>
</dbReference>
<dbReference type="PANTHER" id="PTHR11474:SF21">
    <property type="entry name" value="SHKT DOMAIN-CONTAINING PROTEIN"/>
    <property type="match status" value="1"/>
</dbReference>
<evidence type="ECO:0000256" key="3">
    <source>
        <dbReference type="SAM" id="MobiDB-lite"/>
    </source>
</evidence>
<dbReference type="SMART" id="SM00254">
    <property type="entry name" value="ShKT"/>
    <property type="match status" value="4"/>
</dbReference>
<keyword evidence="1" id="KW-0479">Metal-binding</keyword>
<dbReference type="PRINTS" id="PR00092">
    <property type="entry name" value="TYROSINASE"/>
</dbReference>
<dbReference type="AlphaFoldDB" id="A0A8R1YHA7"/>
<dbReference type="InterPro" id="IPR003582">
    <property type="entry name" value="ShKT_dom"/>
</dbReference>
<dbReference type="Gene3D" id="1.10.1280.10">
    <property type="entry name" value="Di-copper center containing domain from catechol oxidase"/>
    <property type="match status" value="1"/>
</dbReference>
<dbReference type="SUPFAM" id="SSF48056">
    <property type="entry name" value="Di-copper centre-containing domain"/>
    <property type="match status" value="1"/>
</dbReference>
<organism evidence="6 7">
    <name type="scientific">Pristionchus pacificus</name>
    <name type="common">Parasitic nematode worm</name>
    <dbReference type="NCBI Taxonomy" id="54126"/>
    <lineage>
        <taxon>Eukaryota</taxon>
        <taxon>Metazoa</taxon>
        <taxon>Ecdysozoa</taxon>
        <taxon>Nematoda</taxon>
        <taxon>Chromadorea</taxon>
        <taxon>Rhabditida</taxon>
        <taxon>Rhabditina</taxon>
        <taxon>Diplogasteromorpha</taxon>
        <taxon>Diplogasteroidea</taxon>
        <taxon>Neodiplogasteridae</taxon>
        <taxon>Pristionchus</taxon>
    </lineage>
</organism>
<feature type="compositionally biased region" description="Basic residues" evidence="3">
    <location>
        <begin position="716"/>
        <end position="727"/>
    </location>
</feature>
<evidence type="ECO:0000256" key="2">
    <source>
        <dbReference type="PROSITE-ProRule" id="PRU01005"/>
    </source>
</evidence>
<evidence type="ECO:0000313" key="7">
    <source>
        <dbReference type="Proteomes" id="UP000005239"/>
    </source>
</evidence>
<feature type="disulfide bond" evidence="2">
    <location>
        <begin position="489"/>
        <end position="523"/>
    </location>
</feature>
<dbReference type="PROSITE" id="PS51670">
    <property type="entry name" value="SHKT"/>
    <property type="match status" value="4"/>
</dbReference>